<dbReference type="Pfam" id="PF09839">
    <property type="entry name" value="DUF2066"/>
    <property type="match status" value="1"/>
</dbReference>
<protein>
    <submittedName>
        <fullName evidence="1">DUF2066 domain-containing protein</fullName>
    </submittedName>
</protein>
<gene>
    <name evidence="1" type="ORF">ISR29_04170</name>
</gene>
<dbReference type="Proteomes" id="UP000705230">
    <property type="component" value="Unassembled WGS sequence"/>
</dbReference>
<dbReference type="InterPro" id="IPR018642">
    <property type="entry name" value="DUF2066"/>
</dbReference>
<evidence type="ECO:0000313" key="2">
    <source>
        <dbReference type="Proteomes" id="UP000705230"/>
    </source>
</evidence>
<proteinExistence type="predicted"/>
<organism evidence="1 2">
    <name type="scientific">SAR86 cluster bacterium</name>
    <dbReference type="NCBI Taxonomy" id="2030880"/>
    <lineage>
        <taxon>Bacteria</taxon>
        <taxon>Pseudomonadati</taxon>
        <taxon>Pseudomonadota</taxon>
        <taxon>Gammaproteobacteria</taxon>
        <taxon>SAR86 cluster</taxon>
    </lineage>
</organism>
<sequence length="338" mass="38776">MKKISNQLFQFIITFVIIFSNYSYGKEFQKLFEITMPMNQVSNIDVAIGKSFNDLIFRLTGSNNPTNIKKIAPSLKIKKDFLISYEPININDQPYLITKFDKDSLIEKLESLQIAIIGYNRPTIMVLMKIEDGNKPPYFLNTSSNSPLDNKIKIILEEVSNQRGIFFELPVFDLEDINQLKTLTILDSEKEIILSNYEYDFALDLNLSQSSINQWIILGDYKSKNKLSLKLTLENLKTSVNSLTDKYLSNFIISDSETSIEVIVNNIFSYNDLITLQDSMQRLISIKTSKIESYVDNSITYSLIINGDINSFKKEIRANPNLQLIESNDNVIFGLITN</sequence>
<reference evidence="1" key="1">
    <citation type="submission" date="2020-10" db="EMBL/GenBank/DDBJ databases">
        <title>Microbiome of the Black Sea water column analyzed by genome centric metagenomics.</title>
        <authorList>
            <person name="Cabello-Yeves P.J."/>
            <person name="Callieri C."/>
            <person name="Picazo A."/>
            <person name="Mehrshad M."/>
            <person name="Haro-Moreno J.M."/>
            <person name="Roda-Garcia J."/>
            <person name="Dzembekova N."/>
            <person name="Slabakova V."/>
            <person name="Slabakova N."/>
            <person name="Moncheva S."/>
            <person name="Rodriguez-Valera F."/>
        </authorList>
    </citation>
    <scope>NUCLEOTIDE SEQUENCE</scope>
    <source>
        <strain evidence="1">BS30m-G43</strain>
    </source>
</reference>
<evidence type="ECO:0000313" key="1">
    <source>
        <dbReference type="EMBL" id="MBL6903378.1"/>
    </source>
</evidence>
<dbReference type="EMBL" id="JADHSG010000004">
    <property type="protein sequence ID" value="MBL6903378.1"/>
    <property type="molecule type" value="Genomic_DNA"/>
</dbReference>
<comment type="caution">
    <text evidence="1">The sequence shown here is derived from an EMBL/GenBank/DDBJ whole genome shotgun (WGS) entry which is preliminary data.</text>
</comment>
<accession>A0A937JBH5</accession>
<dbReference type="AlphaFoldDB" id="A0A937JBH5"/>
<name>A0A937JBH5_9GAMM</name>